<dbReference type="AlphaFoldDB" id="A0A5J4PIU0"/>
<comment type="caution">
    <text evidence="1">The sequence shown here is derived from an EMBL/GenBank/DDBJ whole genome shotgun (WGS) entry which is preliminary data.</text>
</comment>
<accession>A0A5J4PIU0</accession>
<evidence type="ECO:0000313" key="1">
    <source>
        <dbReference type="EMBL" id="KAA6308534.1"/>
    </source>
</evidence>
<gene>
    <name evidence="1" type="ORF">EZS27_039817</name>
</gene>
<proteinExistence type="predicted"/>
<sequence>DVTAKYNDISRKANELIQEKTKLNQKVSLAAQLDATNIWIDPRNKRNKTVKRVKDVVKLCIGFTVTKNITATTGERILYVRIMKPDNSVLAKNESDTFAYESTMLQYSIKKYIEYTGEEQQVIVYWDVEEFLYAGTYQTDIFAEGTRIGSQRFTLE</sequence>
<reference evidence="1" key="1">
    <citation type="submission" date="2019-03" db="EMBL/GenBank/DDBJ databases">
        <title>Single cell metagenomics reveals metabolic interactions within the superorganism composed of flagellate Streblomastix strix and complex community of Bacteroidetes bacteria on its surface.</title>
        <authorList>
            <person name="Treitli S.C."/>
            <person name="Kolisko M."/>
            <person name="Husnik F."/>
            <person name="Keeling P."/>
            <person name="Hampl V."/>
        </authorList>
    </citation>
    <scope>NUCLEOTIDE SEQUENCE</scope>
    <source>
        <strain evidence="1">STM</strain>
    </source>
</reference>
<name>A0A5J4PIU0_9ZZZZ</name>
<feature type="non-terminal residue" evidence="1">
    <location>
        <position position="1"/>
    </location>
</feature>
<dbReference type="EMBL" id="SNRY01008440">
    <property type="protein sequence ID" value="KAA6308534.1"/>
    <property type="molecule type" value="Genomic_DNA"/>
</dbReference>
<protein>
    <submittedName>
        <fullName evidence="1">Uncharacterized protein</fullName>
    </submittedName>
</protein>
<organism evidence="1">
    <name type="scientific">termite gut metagenome</name>
    <dbReference type="NCBI Taxonomy" id="433724"/>
    <lineage>
        <taxon>unclassified sequences</taxon>
        <taxon>metagenomes</taxon>
        <taxon>organismal metagenomes</taxon>
    </lineage>
</organism>